<dbReference type="Gene3D" id="3.40.449.10">
    <property type="entry name" value="Phosphoenolpyruvate Carboxykinase, domain 1"/>
    <property type="match status" value="1"/>
</dbReference>
<dbReference type="InParanoid" id="A0A672KA68"/>
<dbReference type="GO" id="GO:0006094">
    <property type="term" value="P:gluconeogenesis"/>
    <property type="evidence" value="ECO:0007669"/>
    <property type="project" value="InterPro"/>
</dbReference>
<dbReference type="Gene3D" id="3.30.70.330">
    <property type="match status" value="1"/>
</dbReference>
<name>A0A672KA68_SINGR</name>
<dbReference type="GO" id="GO:0071549">
    <property type="term" value="P:cellular response to dexamethasone stimulus"/>
    <property type="evidence" value="ECO:0007669"/>
    <property type="project" value="TreeGrafter"/>
</dbReference>
<dbReference type="GO" id="GO:0030145">
    <property type="term" value="F:manganese ion binding"/>
    <property type="evidence" value="ECO:0007669"/>
    <property type="project" value="TreeGrafter"/>
</dbReference>
<dbReference type="GO" id="GO:0042594">
    <property type="term" value="P:response to starvation"/>
    <property type="evidence" value="ECO:0007669"/>
    <property type="project" value="TreeGrafter"/>
</dbReference>
<sequence length="161" mass="17969">YGSQEPNDHGSSLLVSDLHPDVTEQLLHAILSPFGPICSVRVCRNTITSRSRGYGFVTFEHRQHAENALEALNFLELMGKPMCITWAQHITINVLARPNDRPAIYDAVSNFGEIMKQILSFGSGYGGNSLLGKKCFALRIASRIAKDEGWLAEHMLVWDIR</sequence>
<dbReference type="AlphaFoldDB" id="A0A672KA68"/>
<reference evidence="4" key="1">
    <citation type="submission" date="2025-08" db="UniProtKB">
        <authorList>
            <consortium name="Ensembl"/>
        </authorList>
    </citation>
    <scope>IDENTIFICATION</scope>
</reference>
<dbReference type="GO" id="GO:0003723">
    <property type="term" value="F:RNA binding"/>
    <property type="evidence" value="ECO:0007669"/>
    <property type="project" value="UniProtKB-UniRule"/>
</dbReference>
<dbReference type="InterPro" id="IPR035979">
    <property type="entry name" value="RBD_domain_sf"/>
</dbReference>
<comment type="subunit">
    <text evidence="1">Monomer.</text>
</comment>
<dbReference type="Ensembl" id="ENSSGRT00000006547.1">
    <property type="protein sequence ID" value="ENSSGRP00000006033.1"/>
    <property type="gene ID" value="ENSSGRG00000004001.1"/>
</dbReference>
<evidence type="ECO:0000256" key="2">
    <source>
        <dbReference type="PROSITE-ProRule" id="PRU00176"/>
    </source>
</evidence>
<dbReference type="InterPro" id="IPR035078">
    <property type="entry name" value="PEP_carboxykinase_GTP_N"/>
</dbReference>
<dbReference type="GO" id="GO:0005829">
    <property type="term" value="C:cytosol"/>
    <property type="evidence" value="ECO:0007669"/>
    <property type="project" value="TreeGrafter"/>
</dbReference>
<dbReference type="InterPro" id="IPR000504">
    <property type="entry name" value="RRM_dom"/>
</dbReference>
<dbReference type="PANTHER" id="PTHR11561">
    <property type="entry name" value="PHOSPHOENOLPYRUVATE CARBOXYKINASE"/>
    <property type="match status" value="1"/>
</dbReference>
<evidence type="ECO:0000256" key="1">
    <source>
        <dbReference type="ARBA" id="ARBA00011245"/>
    </source>
</evidence>
<dbReference type="InterPro" id="IPR012677">
    <property type="entry name" value="Nucleotide-bd_a/b_plait_sf"/>
</dbReference>
<feature type="domain" description="RRM" evidence="3">
    <location>
        <begin position="11"/>
        <end position="89"/>
    </location>
</feature>
<dbReference type="PROSITE" id="PS50102">
    <property type="entry name" value="RRM"/>
    <property type="match status" value="1"/>
</dbReference>
<protein>
    <recommendedName>
        <fullName evidence="3">RRM domain-containing protein</fullName>
    </recommendedName>
</protein>
<organism evidence="4 5">
    <name type="scientific">Sinocyclocheilus grahami</name>
    <name type="common">Dianchi golden-line fish</name>
    <name type="synonym">Barbus grahami</name>
    <dbReference type="NCBI Taxonomy" id="75366"/>
    <lineage>
        <taxon>Eukaryota</taxon>
        <taxon>Metazoa</taxon>
        <taxon>Chordata</taxon>
        <taxon>Craniata</taxon>
        <taxon>Vertebrata</taxon>
        <taxon>Euteleostomi</taxon>
        <taxon>Actinopterygii</taxon>
        <taxon>Neopterygii</taxon>
        <taxon>Teleostei</taxon>
        <taxon>Ostariophysi</taxon>
        <taxon>Cypriniformes</taxon>
        <taxon>Cyprinidae</taxon>
        <taxon>Cyprininae</taxon>
        <taxon>Sinocyclocheilus</taxon>
    </lineage>
</organism>
<dbReference type="GO" id="GO:0032869">
    <property type="term" value="P:cellular response to insulin stimulus"/>
    <property type="evidence" value="ECO:0007669"/>
    <property type="project" value="TreeGrafter"/>
</dbReference>
<keyword evidence="2" id="KW-0694">RNA-binding</keyword>
<dbReference type="GO" id="GO:0005525">
    <property type="term" value="F:GTP binding"/>
    <property type="evidence" value="ECO:0007669"/>
    <property type="project" value="InterPro"/>
</dbReference>
<dbReference type="Pfam" id="PF00076">
    <property type="entry name" value="RRM_1"/>
    <property type="match status" value="1"/>
</dbReference>
<dbReference type="PANTHER" id="PTHR11561:SF11">
    <property type="entry name" value="PHOSPHOENOLPYRUVATE CARBOXYKINASE [GTP], MITOCHONDRIAL"/>
    <property type="match status" value="1"/>
</dbReference>
<dbReference type="GO" id="GO:0046327">
    <property type="term" value="P:glycerol biosynthetic process from pyruvate"/>
    <property type="evidence" value="ECO:0007669"/>
    <property type="project" value="TreeGrafter"/>
</dbReference>
<keyword evidence="5" id="KW-1185">Reference proteome</keyword>
<dbReference type="SUPFAM" id="SSF68923">
    <property type="entry name" value="PEP carboxykinase N-terminal domain"/>
    <property type="match status" value="1"/>
</dbReference>
<evidence type="ECO:0000313" key="4">
    <source>
        <dbReference type="Ensembl" id="ENSSGRP00000006033.1"/>
    </source>
</evidence>
<dbReference type="InterPro" id="IPR008209">
    <property type="entry name" value="PEP_carboxykinase_GTP"/>
</dbReference>
<proteinExistence type="predicted"/>
<dbReference type="Pfam" id="PF17297">
    <property type="entry name" value="PEPCK_N"/>
    <property type="match status" value="1"/>
</dbReference>
<reference evidence="4" key="2">
    <citation type="submission" date="2025-09" db="UniProtKB">
        <authorList>
            <consortium name="Ensembl"/>
        </authorList>
    </citation>
    <scope>IDENTIFICATION</scope>
</reference>
<dbReference type="GO" id="GO:0019543">
    <property type="term" value="P:propionate catabolic process"/>
    <property type="evidence" value="ECO:0007669"/>
    <property type="project" value="TreeGrafter"/>
</dbReference>
<dbReference type="GO" id="GO:0006107">
    <property type="term" value="P:oxaloacetate metabolic process"/>
    <property type="evidence" value="ECO:0007669"/>
    <property type="project" value="TreeGrafter"/>
</dbReference>
<dbReference type="SUPFAM" id="SSF54928">
    <property type="entry name" value="RNA-binding domain, RBD"/>
    <property type="match status" value="1"/>
</dbReference>
<dbReference type="Proteomes" id="UP000472262">
    <property type="component" value="Unassembled WGS sequence"/>
</dbReference>
<accession>A0A672KA68</accession>
<dbReference type="GO" id="GO:0070365">
    <property type="term" value="P:hepatocyte differentiation"/>
    <property type="evidence" value="ECO:0007669"/>
    <property type="project" value="TreeGrafter"/>
</dbReference>
<evidence type="ECO:0000313" key="5">
    <source>
        <dbReference type="Proteomes" id="UP000472262"/>
    </source>
</evidence>
<dbReference type="GO" id="GO:0071333">
    <property type="term" value="P:cellular response to glucose stimulus"/>
    <property type="evidence" value="ECO:0007669"/>
    <property type="project" value="TreeGrafter"/>
</dbReference>
<dbReference type="GO" id="GO:0004613">
    <property type="term" value="F:phosphoenolpyruvate carboxykinase (GTP) activity"/>
    <property type="evidence" value="ECO:0007669"/>
    <property type="project" value="TreeGrafter"/>
</dbReference>
<dbReference type="InterPro" id="IPR008210">
    <property type="entry name" value="PEP_carboxykinase_N"/>
</dbReference>
<evidence type="ECO:0000259" key="3">
    <source>
        <dbReference type="PROSITE" id="PS50102"/>
    </source>
</evidence>
<dbReference type="SMART" id="SM00360">
    <property type="entry name" value="RRM"/>
    <property type="match status" value="1"/>
</dbReference>